<evidence type="ECO:0000313" key="1">
    <source>
        <dbReference type="EMBL" id="MBM7127749.1"/>
    </source>
</evidence>
<keyword evidence="2" id="KW-1185">Reference proteome</keyword>
<name>A0ABS2K9C7_9GAMM</name>
<sequence>MCGLFVVPSTTVDTAGSDIHPDILAAQQDQINSGYNPDNWTMTTLPKGSLVYGGLPGQSAYYTTEQTLLDGNFDSATIFDSLQVAPHPEFGYRPEMGVYQVLEDTQVPTGQALANPGIGSGGAQQFFFGNYGTQLQLINQIPLGK</sequence>
<comment type="caution">
    <text evidence="1">The sequence shown here is derived from an EMBL/GenBank/DDBJ whole genome shotgun (WGS) entry which is preliminary data.</text>
</comment>
<accession>A0ABS2K9C7</accession>
<dbReference type="EMBL" id="JADIKE010000039">
    <property type="protein sequence ID" value="MBM7127749.1"/>
    <property type="molecule type" value="Genomic_DNA"/>
</dbReference>
<organism evidence="1 2">
    <name type="scientific">Dyella flava</name>
    <dbReference type="NCBI Taxonomy" id="1920170"/>
    <lineage>
        <taxon>Bacteria</taxon>
        <taxon>Pseudomonadati</taxon>
        <taxon>Pseudomonadota</taxon>
        <taxon>Gammaproteobacteria</taxon>
        <taxon>Lysobacterales</taxon>
        <taxon>Rhodanobacteraceae</taxon>
        <taxon>Dyella</taxon>
    </lineage>
</organism>
<reference evidence="1" key="1">
    <citation type="submission" date="2020-10" db="EMBL/GenBank/DDBJ databases">
        <title>Phylogeny of dyella-like bacteria.</title>
        <authorList>
            <person name="Fu J."/>
        </authorList>
    </citation>
    <scope>NUCLEOTIDE SEQUENCE</scope>
    <source>
        <strain evidence="1">DHOC52</strain>
    </source>
</reference>
<protein>
    <submittedName>
        <fullName evidence="1">Uncharacterized protein</fullName>
    </submittedName>
</protein>
<proteinExistence type="predicted"/>
<dbReference type="Proteomes" id="UP001430149">
    <property type="component" value="Unassembled WGS sequence"/>
</dbReference>
<gene>
    <name evidence="1" type="ORF">ISP19_20430</name>
</gene>
<dbReference type="RefSeq" id="WP_204684255.1">
    <property type="nucleotide sequence ID" value="NZ_BSNR01000014.1"/>
</dbReference>
<evidence type="ECO:0000313" key="2">
    <source>
        <dbReference type="Proteomes" id="UP001430149"/>
    </source>
</evidence>